<name>A0A1S3K9S3_LINAN</name>
<feature type="repeat" description="ANK" evidence="3">
    <location>
        <begin position="289"/>
        <end position="321"/>
    </location>
</feature>
<feature type="repeat" description="ANK" evidence="3">
    <location>
        <begin position="322"/>
        <end position="354"/>
    </location>
</feature>
<dbReference type="STRING" id="7574.A0A1S3K9S3"/>
<dbReference type="KEGG" id="lak:106179964"/>
<dbReference type="Proteomes" id="UP000085678">
    <property type="component" value="Unplaced"/>
</dbReference>
<dbReference type="CDD" id="cd01671">
    <property type="entry name" value="CARD"/>
    <property type="match status" value="1"/>
</dbReference>
<keyword evidence="5" id="KW-1185">Reference proteome</keyword>
<feature type="repeat" description="ANK" evidence="3">
    <location>
        <begin position="355"/>
        <end position="387"/>
    </location>
</feature>
<evidence type="ECO:0000256" key="1">
    <source>
        <dbReference type="ARBA" id="ARBA00022737"/>
    </source>
</evidence>
<evidence type="ECO:0000259" key="4">
    <source>
        <dbReference type="PROSITE" id="PS50209"/>
    </source>
</evidence>
<dbReference type="PANTHER" id="PTHR24198">
    <property type="entry name" value="ANKYRIN REPEAT AND PROTEIN KINASE DOMAIN-CONTAINING PROTEIN"/>
    <property type="match status" value="1"/>
</dbReference>
<dbReference type="OrthoDB" id="6284038at2759"/>
<evidence type="ECO:0000256" key="3">
    <source>
        <dbReference type="PROSITE-ProRule" id="PRU00023"/>
    </source>
</evidence>
<dbReference type="InterPro" id="IPR001315">
    <property type="entry name" value="CARD"/>
</dbReference>
<protein>
    <submittedName>
        <fullName evidence="6">Serine/threonine-protein phosphatase 6 regulatory ankyrin repeat subunit B</fullName>
    </submittedName>
</protein>
<dbReference type="GeneID" id="106179964"/>
<dbReference type="InterPro" id="IPR002110">
    <property type="entry name" value="Ankyrin_rpt"/>
</dbReference>
<feature type="domain" description="CARD" evidence="4">
    <location>
        <begin position="1235"/>
        <end position="1309"/>
    </location>
</feature>
<dbReference type="PROSITE" id="PS50209">
    <property type="entry name" value="CARD"/>
    <property type="match status" value="1"/>
</dbReference>
<dbReference type="Gene3D" id="1.10.533.10">
    <property type="entry name" value="Death Domain, Fas"/>
    <property type="match status" value="1"/>
</dbReference>
<reference evidence="6" key="1">
    <citation type="submission" date="2025-08" db="UniProtKB">
        <authorList>
            <consortium name="RefSeq"/>
        </authorList>
    </citation>
    <scope>IDENTIFICATION</scope>
    <source>
        <tissue evidence="6">Gonads</tissue>
    </source>
</reference>
<gene>
    <name evidence="6" type="primary">LOC106179964</name>
</gene>
<evidence type="ECO:0000256" key="2">
    <source>
        <dbReference type="ARBA" id="ARBA00023043"/>
    </source>
</evidence>
<dbReference type="InterPro" id="IPR036770">
    <property type="entry name" value="Ankyrin_rpt-contain_sf"/>
</dbReference>
<feature type="repeat" description="ANK" evidence="3">
    <location>
        <begin position="1007"/>
        <end position="1039"/>
    </location>
</feature>
<evidence type="ECO:0000313" key="6">
    <source>
        <dbReference type="RefSeq" id="XP_013419247.1"/>
    </source>
</evidence>
<feature type="repeat" description="ANK" evidence="3">
    <location>
        <begin position="182"/>
        <end position="214"/>
    </location>
</feature>
<dbReference type="SUPFAM" id="SSF48403">
    <property type="entry name" value="Ankyrin repeat"/>
    <property type="match status" value="4"/>
</dbReference>
<accession>A0A1S3K9S3</accession>
<feature type="repeat" description="ANK" evidence="3">
    <location>
        <begin position="526"/>
        <end position="558"/>
    </location>
</feature>
<dbReference type="PANTHER" id="PTHR24198:SF194">
    <property type="entry name" value="INVERSIN-A"/>
    <property type="match status" value="1"/>
</dbReference>
<feature type="repeat" description="ANK" evidence="3">
    <location>
        <begin position="802"/>
        <end position="829"/>
    </location>
</feature>
<feature type="repeat" description="ANK" evidence="3">
    <location>
        <begin position="1177"/>
        <end position="1209"/>
    </location>
</feature>
<dbReference type="SUPFAM" id="SSF47986">
    <property type="entry name" value="DEATH domain"/>
    <property type="match status" value="1"/>
</dbReference>
<feature type="repeat" description="ANK" evidence="3">
    <location>
        <begin position="1109"/>
        <end position="1141"/>
    </location>
</feature>
<dbReference type="PROSITE" id="PS50088">
    <property type="entry name" value="ANK_REPEAT"/>
    <property type="match status" value="13"/>
</dbReference>
<feature type="repeat" description="ANK" evidence="3">
    <location>
        <begin position="1076"/>
        <end position="1108"/>
    </location>
</feature>
<feature type="repeat" description="ANK" evidence="3">
    <location>
        <begin position="149"/>
        <end position="181"/>
    </location>
</feature>
<keyword evidence="2 3" id="KW-0040">ANK repeat</keyword>
<dbReference type="SMART" id="SM00248">
    <property type="entry name" value="ANK"/>
    <property type="match status" value="30"/>
</dbReference>
<dbReference type="InParanoid" id="A0A1S3K9S3"/>
<dbReference type="RefSeq" id="XP_013419247.1">
    <property type="nucleotide sequence ID" value="XM_013563793.1"/>
</dbReference>
<sequence length="1335" mass="147229">MGILEDDKNISPTVVQYPHVRLFDAIRGGDMKSLRGTLDGIQDKNLQELMTQRCNETYHIRRPSSARDVYIHNATPVVAATTGWYPDVLEHLAARKYGLDEGCAVDDTTNSPVAYDKVTALMIAAMSGKLRMVQTLVNNGASINLQNSLGDTALLEACFEGHLSVVQHLVEAGADMHVTNQRGVSSLMLAAYAGNKHVVEYLLSNGVDKQQTDKLDKNLQELMTQRCNETYHIRRPSSARDVYIHNATPVVAATTGWYPDVLEHLAARKYGLDEGCAVDDTTNSPVAYDKVTALMIAAMSGKLRMVQTLVNNGATINLQNSLGDTALLEACFEGHLSVVQHLVEAGADMHVTNQRGVSSLMLAAYAGNKHVVEYLLSNGVDKQQTDKLGRNCLFYSVSAGHLDCLQMLLNKGVKPQPDFSGVTILMEGCYHGHTAIVLFLMQNAQSVNINITEKDKNGRNALYYCCEGEQLELFDTLTKKGVPIEYAAESRNLLMLSALKPNVKVMEHLLKSARDLGIDINEKDTKGRNCLFYCATSGDVSVFQLLIKYGVKIENSNDGVSLLMQASGKGQQSLTQYLLDHADTLKIDTCAKDKDGWNCLFYGVAGGHVDICRKLIANDIPVEEALDGRSILMQAIARNDSDMAQFILDNRHLLQIDLNQRDHDGWNAAFYSAQVNNLDMLKLLVKKGALLTPTAGGTTVLMHCAERGLLNFITYLVDRASLLCVELSARDKEGNNALFYSVKGGKIDACQLLIKQGIAVECNFKNQTILMTASSLGHREIVKYLLENDIMIGLDINKKDDNGQNALYYASSAGYVEILESLLLNGVGVTDDINGKSLLMVAAEKGHVNVLEYLLNHSQELGLKVNATDAKGENALFYALKSGCTSCIKLLLRNEVKVLPNVEGKTILAICTESQYQDILQVIIECSSNGGSFVNFKDVHGRTALHHMAIKGQVNLLRRFGHNYDRRVDFDDQGDTILISACRIGNMKAVKYIVSQMHVDVNAKTKDGRTALFTAIDKRDICLVQFLIEHGATFDIDNDGRTVLMAATETGSIQIVDYLLNQLNLAVRKINVTDANGRNVMHYCALTGDAELLSLLSLYGSSIDSPDNNLVTPAMEACRNGHMFFLSALLKRGIKVNAVDHQLRDALHHCCEADDPKLTCVRLLIQEGIDVNSKDINGETPLMKVCRRGLYLMAKCLLDNGADPIAKDKTGKEALDHCPKDGNIIHNLLEKYACMDKHHRSLIEMYKTDLLSIVEVTKVIPALHQAGIVSTPHYISIMQKSSHDGRIELLLDILRHRGSQAYDVFCRALLGEPEYQELAYQMMSAAYITHKEVYV</sequence>
<dbReference type="Pfam" id="PF12796">
    <property type="entry name" value="Ank_2"/>
    <property type="match status" value="10"/>
</dbReference>
<feature type="repeat" description="ANK" evidence="3">
    <location>
        <begin position="116"/>
        <end position="148"/>
    </location>
</feature>
<proteinExistence type="predicted"/>
<dbReference type="Gene3D" id="1.25.40.20">
    <property type="entry name" value="Ankyrin repeat-containing domain"/>
    <property type="match status" value="8"/>
</dbReference>
<organism evidence="5 6">
    <name type="scientific">Lingula anatina</name>
    <name type="common">Brachiopod</name>
    <name type="synonym">Lingula unguis</name>
    <dbReference type="NCBI Taxonomy" id="7574"/>
    <lineage>
        <taxon>Eukaryota</taxon>
        <taxon>Metazoa</taxon>
        <taxon>Spiralia</taxon>
        <taxon>Lophotrochozoa</taxon>
        <taxon>Brachiopoda</taxon>
        <taxon>Linguliformea</taxon>
        <taxon>Lingulata</taxon>
        <taxon>Lingulida</taxon>
        <taxon>Linguloidea</taxon>
        <taxon>Lingulidae</taxon>
        <taxon>Lingula</taxon>
    </lineage>
</organism>
<evidence type="ECO:0000313" key="5">
    <source>
        <dbReference type="Proteomes" id="UP000085678"/>
    </source>
</evidence>
<keyword evidence="1" id="KW-0677">Repeat</keyword>
<dbReference type="InterPro" id="IPR011029">
    <property type="entry name" value="DEATH-like_dom_sf"/>
</dbReference>
<dbReference type="PROSITE" id="PS50297">
    <property type="entry name" value="ANK_REP_REGION"/>
    <property type="match status" value="10"/>
</dbReference>
<dbReference type="Pfam" id="PF00023">
    <property type="entry name" value="Ank"/>
    <property type="match status" value="1"/>
</dbReference>
<feature type="repeat" description="ANK" evidence="3">
    <location>
        <begin position="834"/>
        <end position="866"/>
    </location>
</feature>
<dbReference type="GO" id="GO:0042981">
    <property type="term" value="P:regulation of apoptotic process"/>
    <property type="evidence" value="ECO:0007669"/>
    <property type="project" value="InterPro"/>
</dbReference>
<dbReference type="Pfam" id="PF00619">
    <property type="entry name" value="CARD"/>
    <property type="match status" value="1"/>
</dbReference>